<dbReference type="Proteomes" id="UP001558613">
    <property type="component" value="Unassembled WGS sequence"/>
</dbReference>
<accession>A0ABR3MTB8</accession>
<organism evidence="1 2">
    <name type="scientific">Cirrhinus molitorella</name>
    <name type="common">mud carp</name>
    <dbReference type="NCBI Taxonomy" id="172907"/>
    <lineage>
        <taxon>Eukaryota</taxon>
        <taxon>Metazoa</taxon>
        <taxon>Chordata</taxon>
        <taxon>Craniata</taxon>
        <taxon>Vertebrata</taxon>
        <taxon>Euteleostomi</taxon>
        <taxon>Actinopterygii</taxon>
        <taxon>Neopterygii</taxon>
        <taxon>Teleostei</taxon>
        <taxon>Ostariophysi</taxon>
        <taxon>Cypriniformes</taxon>
        <taxon>Cyprinidae</taxon>
        <taxon>Labeoninae</taxon>
        <taxon>Labeonini</taxon>
        <taxon>Cirrhinus</taxon>
    </lineage>
</organism>
<evidence type="ECO:0000313" key="1">
    <source>
        <dbReference type="EMBL" id="KAL1267805.1"/>
    </source>
</evidence>
<reference evidence="1 2" key="1">
    <citation type="submission" date="2023-09" db="EMBL/GenBank/DDBJ databases">
        <authorList>
            <person name="Wang M."/>
        </authorList>
    </citation>
    <scope>NUCLEOTIDE SEQUENCE [LARGE SCALE GENOMIC DNA]</scope>
    <source>
        <strain evidence="1">GT-2023</strain>
        <tissue evidence="1">Liver</tissue>
    </source>
</reference>
<sequence length="79" mass="8943">MISSPALLPGRSFGIQPKKPMPHVDMCLVGLFYSAESPRTRDETVFSIHPATRISGMMRMMSMRRERLNEEALSHRAPV</sequence>
<protein>
    <submittedName>
        <fullName evidence="1">Uncharacterized protein</fullName>
    </submittedName>
</protein>
<evidence type="ECO:0000313" key="2">
    <source>
        <dbReference type="Proteomes" id="UP001558613"/>
    </source>
</evidence>
<dbReference type="EMBL" id="JAYMGO010000009">
    <property type="protein sequence ID" value="KAL1267805.1"/>
    <property type="molecule type" value="Genomic_DNA"/>
</dbReference>
<name>A0ABR3MTB8_9TELE</name>
<gene>
    <name evidence="1" type="ORF">QQF64_033168</name>
</gene>
<comment type="caution">
    <text evidence="1">The sequence shown here is derived from an EMBL/GenBank/DDBJ whole genome shotgun (WGS) entry which is preliminary data.</text>
</comment>
<keyword evidence="2" id="KW-1185">Reference proteome</keyword>
<proteinExistence type="predicted"/>